<evidence type="ECO:0000313" key="1">
    <source>
        <dbReference type="EMBL" id="RZS92392.1"/>
    </source>
</evidence>
<evidence type="ECO:0000313" key="2">
    <source>
        <dbReference type="Proteomes" id="UP000292927"/>
    </source>
</evidence>
<dbReference type="GO" id="GO:0016740">
    <property type="term" value="F:transferase activity"/>
    <property type="evidence" value="ECO:0007669"/>
    <property type="project" value="UniProtKB-KW"/>
</dbReference>
<dbReference type="RefSeq" id="WP_130436333.1">
    <property type="nucleotide sequence ID" value="NZ_SGXF01000009.1"/>
</dbReference>
<dbReference type="InterPro" id="IPR010235">
    <property type="entry name" value="HepT"/>
</dbReference>
<name>A0A4Q7P172_9FIRM</name>
<organism evidence="1 2">
    <name type="scientific">Cuneatibacter caecimuris</name>
    <dbReference type="NCBI Taxonomy" id="1796618"/>
    <lineage>
        <taxon>Bacteria</taxon>
        <taxon>Bacillati</taxon>
        <taxon>Bacillota</taxon>
        <taxon>Clostridia</taxon>
        <taxon>Lachnospirales</taxon>
        <taxon>Lachnospiraceae</taxon>
        <taxon>Cuneatibacter</taxon>
    </lineage>
</organism>
<keyword evidence="1" id="KW-0808">Transferase</keyword>
<dbReference type="NCBIfam" id="TIGR01987">
    <property type="entry name" value="HI0074"/>
    <property type="match status" value="1"/>
</dbReference>
<gene>
    <name evidence="1" type="ORF">EV209_3106</name>
</gene>
<dbReference type="OrthoDB" id="9810452at2"/>
<accession>A0A4Q7P172</accession>
<dbReference type="Pfam" id="PF08780">
    <property type="entry name" value="NTase_sub_bind"/>
    <property type="match status" value="1"/>
</dbReference>
<dbReference type="SUPFAM" id="SSF81593">
    <property type="entry name" value="Nucleotidyltransferase substrate binding subunit/domain"/>
    <property type="match status" value="1"/>
</dbReference>
<keyword evidence="2" id="KW-1185">Reference proteome</keyword>
<protein>
    <submittedName>
        <fullName evidence="1">Nucleotidyltransferase substrate binding protein (TIGR01987 family)</fullName>
    </submittedName>
</protein>
<sequence length="135" mass="15805">MKKFDNFCLALKNLEDIYRYEEPYDNVILTGLVALYGICFEQSWKAMKEILEYNGFEEGATGSPRQILKTAYKSGLIKEEKLWLDALVCRNNVAHAYNKEVALDIVRASRDKYFKMFEDLRREAEENWGIADMLD</sequence>
<proteinExistence type="predicted"/>
<dbReference type="AlphaFoldDB" id="A0A4Q7P172"/>
<comment type="caution">
    <text evidence="1">The sequence shown here is derived from an EMBL/GenBank/DDBJ whole genome shotgun (WGS) entry which is preliminary data.</text>
</comment>
<reference evidence="1 2" key="1">
    <citation type="submission" date="2019-02" db="EMBL/GenBank/DDBJ databases">
        <title>Genomic Encyclopedia of Type Strains, Phase IV (KMG-IV): sequencing the most valuable type-strain genomes for metagenomic binning, comparative biology and taxonomic classification.</title>
        <authorList>
            <person name="Goeker M."/>
        </authorList>
    </citation>
    <scope>NUCLEOTIDE SEQUENCE [LARGE SCALE GENOMIC DNA]</scope>
    <source>
        <strain evidence="1 2">DSM 29486</strain>
    </source>
</reference>
<dbReference type="Proteomes" id="UP000292927">
    <property type="component" value="Unassembled WGS sequence"/>
</dbReference>
<dbReference type="EMBL" id="SGXF01000009">
    <property type="protein sequence ID" value="RZS92392.1"/>
    <property type="molecule type" value="Genomic_DNA"/>
</dbReference>
<dbReference type="Gene3D" id="1.20.120.330">
    <property type="entry name" value="Nucleotidyltransferases domain 2"/>
    <property type="match status" value="1"/>
</dbReference>